<sequence length="218" mass="24561">MDWEFPGLSWSGDPNAYDVAVDVANHVLLMRQLRETLGNQYLLTYAGYCMDKQPIAGGWRYIDIAAVASYVDFVNIMTYDLDAAPHHQSALYDPSAASDCTRAVQAYLNAGMPANKLVLGIPFYGRHSWTEAINYKKILELDPRSYKIDNWDNAASAPYVTYNGVYYCGYDNEKSIGVKGDWVLGKGMKGLMFWDYDGDDNQGTLRKAVWKSVMKSKK</sequence>
<evidence type="ECO:0000259" key="1">
    <source>
        <dbReference type="PROSITE" id="PS51910"/>
    </source>
</evidence>
<gene>
    <name evidence="2" type="primary">chiA1_1</name>
    <name evidence="2" type="ORF">SDC9_125664</name>
</gene>
<evidence type="ECO:0000313" key="2">
    <source>
        <dbReference type="EMBL" id="MPM78653.1"/>
    </source>
</evidence>
<dbReference type="InterPro" id="IPR017853">
    <property type="entry name" value="GH"/>
</dbReference>
<dbReference type="EC" id="3.2.1.14" evidence="2"/>
<proteinExistence type="predicted"/>
<protein>
    <submittedName>
        <fullName evidence="2">Chitinase A1</fullName>
        <ecNumber evidence="2">3.2.1.14</ecNumber>
    </submittedName>
</protein>
<dbReference type="SMART" id="SM00636">
    <property type="entry name" value="Glyco_18"/>
    <property type="match status" value="1"/>
</dbReference>
<name>A0A645CNZ0_9ZZZZ</name>
<dbReference type="PANTHER" id="PTHR11177:SF317">
    <property type="entry name" value="CHITINASE 12-RELATED"/>
    <property type="match status" value="1"/>
</dbReference>
<feature type="domain" description="GH18" evidence="1">
    <location>
        <begin position="1"/>
        <end position="218"/>
    </location>
</feature>
<accession>A0A645CNZ0</accession>
<dbReference type="Gene3D" id="3.20.20.80">
    <property type="entry name" value="Glycosidases"/>
    <property type="match status" value="1"/>
</dbReference>
<comment type="caution">
    <text evidence="2">The sequence shown here is derived from an EMBL/GenBank/DDBJ whole genome shotgun (WGS) entry which is preliminary data.</text>
</comment>
<dbReference type="SUPFAM" id="SSF51445">
    <property type="entry name" value="(Trans)glycosidases"/>
    <property type="match status" value="1"/>
</dbReference>
<reference evidence="2" key="1">
    <citation type="submission" date="2019-08" db="EMBL/GenBank/DDBJ databases">
        <authorList>
            <person name="Kucharzyk K."/>
            <person name="Murdoch R.W."/>
            <person name="Higgins S."/>
            <person name="Loffler F."/>
        </authorList>
    </citation>
    <scope>NUCLEOTIDE SEQUENCE</scope>
</reference>
<dbReference type="InterPro" id="IPR001223">
    <property type="entry name" value="Glyco_hydro18_cat"/>
</dbReference>
<keyword evidence="2" id="KW-0326">Glycosidase</keyword>
<dbReference type="InterPro" id="IPR050314">
    <property type="entry name" value="Glycosyl_Hydrlase_18"/>
</dbReference>
<dbReference type="GO" id="GO:0005975">
    <property type="term" value="P:carbohydrate metabolic process"/>
    <property type="evidence" value="ECO:0007669"/>
    <property type="project" value="InterPro"/>
</dbReference>
<dbReference type="AlphaFoldDB" id="A0A645CNZ0"/>
<dbReference type="PROSITE" id="PS51910">
    <property type="entry name" value="GH18_2"/>
    <property type="match status" value="1"/>
</dbReference>
<dbReference type="InterPro" id="IPR011583">
    <property type="entry name" value="Chitinase_II/V-like_cat"/>
</dbReference>
<dbReference type="GO" id="GO:0008061">
    <property type="term" value="F:chitin binding"/>
    <property type="evidence" value="ECO:0007669"/>
    <property type="project" value="InterPro"/>
</dbReference>
<organism evidence="2">
    <name type="scientific">bioreactor metagenome</name>
    <dbReference type="NCBI Taxonomy" id="1076179"/>
    <lineage>
        <taxon>unclassified sequences</taxon>
        <taxon>metagenomes</taxon>
        <taxon>ecological metagenomes</taxon>
    </lineage>
</organism>
<dbReference type="PANTHER" id="PTHR11177">
    <property type="entry name" value="CHITINASE"/>
    <property type="match status" value="1"/>
</dbReference>
<keyword evidence="2" id="KW-0378">Hydrolase</keyword>
<dbReference type="Pfam" id="PF00704">
    <property type="entry name" value="Glyco_hydro_18"/>
    <property type="match status" value="1"/>
</dbReference>
<dbReference type="EMBL" id="VSSQ01028788">
    <property type="protein sequence ID" value="MPM78653.1"/>
    <property type="molecule type" value="Genomic_DNA"/>
</dbReference>
<dbReference type="GO" id="GO:0008843">
    <property type="term" value="F:endochitinase activity"/>
    <property type="evidence" value="ECO:0007669"/>
    <property type="project" value="UniProtKB-EC"/>
</dbReference>